<dbReference type="EMBL" id="BAABGY010000009">
    <property type="protein sequence ID" value="GAA4336743.1"/>
    <property type="molecule type" value="Genomic_DNA"/>
</dbReference>
<dbReference type="RefSeq" id="WP_345256784.1">
    <property type="nucleotide sequence ID" value="NZ_BAABGY010000009.1"/>
</dbReference>
<dbReference type="PROSITE" id="PS50846">
    <property type="entry name" value="HMA_2"/>
    <property type="match status" value="1"/>
</dbReference>
<feature type="domain" description="HMA" evidence="1">
    <location>
        <begin position="1"/>
        <end position="66"/>
    </location>
</feature>
<gene>
    <name evidence="2" type="ORF">GCM10023184_32180</name>
</gene>
<dbReference type="SUPFAM" id="SSF55008">
    <property type="entry name" value="HMA, heavy metal-associated domain"/>
    <property type="match status" value="1"/>
</dbReference>
<evidence type="ECO:0000313" key="2">
    <source>
        <dbReference type="EMBL" id="GAA4336743.1"/>
    </source>
</evidence>
<dbReference type="Proteomes" id="UP001501725">
    <property type="component" value="Unassembled WGS sequence"/>
</dbReference>
<dbReference type="InterPro" id="IPR006121">
    <property type="entry name" value="HMA_dom"/>
</dbReference>
<sequence length="69" mass="7550">MKHEFKTNINCGGCVAAVTPHLNGEKAITNWKVDTQNPQKVLTVETDDLNVDQVCALVHKAGFKAEKLS</sequence>
<comment type="caution">
    <text evidence="2">The sequence shown here is derived from an EMBL/GenBank/DDBJ whole genome shotgun (WGS) entry which is preliminary data.</text>
</comment>
<dbReference type="CDD" id="cd00371">
    <property type="entry name" value="HMA"/>
    <property type="match status" value="1"/>
</dbReference>
<dbReference type="InterPro" id="IPR036163">
    <property type="entry name" value="HMA_dom_sf"/>
</dbReference>
<evidence type="ECO:0000313" key="3">
    <source>
        <dbReference type="Proteomes" id="UP001501725"/>
    </source>
</evidence>
<proteinExistence type="predicted"/>
<evidence type="ECO:0000259" key="1">
    <source>
        <dbReference type="PROSITE" id="PS50846"/>
    </source>
</evidence>
<name>A0ABP8HAR0_9BACT</name>
<reference evidence="3" key="1">
    <citation type="journal article" date="2019" name="Int. J. Syst. Evol. Microbiol.">
        <title>The Global Catalogue of Microorganisms (GCM) 10K type strain sequencing project: providing services to taxonomists for standard genome sequencing and annotation.</title>
        <authorList>
            <consortium name="The Broad Institute Genomics Platform"/>
            <consortium name="The Broad Institute Genome Sequencing Center for Infectious Disease"/>
            <person name="Wu L."/>
            <person name="Ma J."/>
        </authorList>
    </citation>
    <scope>NUCLEOTIDE SEQUENCE [LARGE SCALE GENOMIC DNA]</scope>
    <source>
        <strain evidence="3">JCM 17919</strain>
    </source>
</reference>
<organism evidence="2 3">
    <name type="scientific">Flaviaesturariibacter amylovorans</name>
    <dbReference type="NCBI Taxonomy" id="1084520"/>
    <lineage>
        <taxon>Bacteria</taxon>
        <taxon>Pseudomonadati</taxon>
        <taxon>Bacteroidota</taxon>
        <taxon>Chitinophagia</taxon>
        <taxon>Chitinophagales</taxon>
        <taxon>Chitinophagaceae</taxon>
        <taxon>Flaviaestuariibacter</taxon>
    </lineage>
</organism>
<dbReference type="Gene3D" id="3.30.70.100">
    <property type="match status" value="1"/>
</dbReference>
<accession>A0ABP8HAR0</accession>
<keyword evidence="3" id="KW-1185">Reference proteome</keyword>
<protein>
    <recommendedName>
        <fullName evidence="1">HMA domain-containing protein</fullName>
    </recommendedName>
</protein>